<keyword evidence="1" id="KW-1133">Transmembrane helix</keyword>
<reference evidence="2 3" key="1">
    <citation type="submission" date="2016-02" db="EMBL/GenBank/DDBJ databases">
        <title>Genome sequence of Clostridium tepidiprofundi DSM 19306.</title>
        <authorList>
            <person name="Poehlein A."/>
            <person name="Daniel R."/>
        </authorList>
    </citation>
    <scope>NUCLEOTIDE SEQUENCE [LARGE SCALE GENOMIC DNA]</scope>
    <source>
        <strain evidence="2 3">DSM 19306</strain>
    </source>
</reference>
<dbReference type="NCBIfam" id="TIGR02830">
    <property type="entry name" value="spore_III_AG"/>
    <property type="match status" value="1"/>
</dbReference>
<dbReference type="PATRIC" id="fig|1121338.3.peg.86"/>
<organism evidence="2 3">
    <name type="scientific">Clostridium tepidiprofundi DSM 19306</name>
    <dbReference type="NCBI Taxonomy" id="1121338"/>
    <lineage>
        <taxon>Bacteria</taxon>
        <taxon>Bacillati</taxon>
        <taxon>Bacillota</taxon>
        <taxon>Clostridia</taxon>
        <taxon>Eubacteriales</taxon>
        <taxon>Clostridiaceae</taxon>
        <taxon>Clostridium</taxon>
    </lineage>
</organism>
<name>A0A151B6X6_9CLOT</name>
<dbReference type="STRING" id="1121338.CLTEP_00840"/>
<sequence>MNIDDIVNKIANFIRNTESKNHKKNSHKSGGTNNKLFNIVVLILIGILLVIGNNYFKSTTATVSTTFKNKNTADENMISSNELNIRSIQSYEEKLTNKLKNILEKIDGVGKVDVMIYFESGEEKIPAININDSNSITDESDNNGGKRKINQSNNGRTIVMLNKGQETEPFITKTYEPKITGICIVAEGAKNKITELRIRQAVVNLFNLSEKKVNVYPMKN</sequence>
<dbReference type="EMBL" id="LTBA01000001">
    <property type="protein sequence ID" value="KYH35691.1"/>
    <property type="molecule type" value="Genomic_DNA"/>
</dbReference>
<dbReference type="AlphaFoldDB" id="A0A151B6X6"/>
<protein>
    <recommendedName>
        <fullName evidence="4">Stage III sporulation protein AG</fullName>
    </recommendedName>
</protein>
<dbReference type="InterPro" id="IPR014195">
    <property type="entry name" value="Spore_III_AG"/>
</dbReference>
<comment type="caution">
    <text evidence="2">The sequence shown here is derived from an EMBL/GenBank/DDBJ whole genome shotgun (WGS) entry which is preliminary data.</text>
</comment>
<keyword evidence="1" id="KW-0472">Membrane</keyword>
<dbReference type="RefSeq" id="WP_066820881.1">
    <property type="nucleotide sequence ID" value="NZ_LTBA01000001.1"/>
</dbReference>
<evidence type="ECO:0000313" key="3">
    <source>
        <dbReference type="Proteomes" id="UP000075531"/>
    </source>
</evidence>
<proteinExistence type="predicted"/>
<evidence type="ECO:0008006" key="4">
    <source>
        <dbReference type="Google" id="ProtNLM"/>
    </source>
</evidence>
<dbReference type="OrthoDB" id="1634070at2"/>
<gene>
    <name evidence="2" type="ORF">CLTEP_00840</name>
</gene>
<feature type="transmembrane region" description="Helical" evidence="1">
    <location>
        <begin position="36"/>
        <end position="56"/>
    </location>
</feature>
<evidence type="ECO:0000256" key="1">
    <source>
        <dbReference type="SAM" id="Phobius"/>
    </source>
</evidence>
<keyword evidence="1" id="KW-0812">Transmembrane</keyword>
<evidence type="ECO:0000313" key="2">
    <source>
        <dbReference type="EMBL" id="KYH35691.1"/>
    </source>
</evidence>
<keyword evidence="3" id="KW-1185">Reference proteome</keyword>
<dbReference type="Proteomes" id="UP000075531">
    <property type="component" value="Unassembled WGS sequence"/>
</dbReference>
<accession>A0A151B6X6</accession>